<dbReference type="PANTHER" id="PTHR30487:SF0">
    <property type="entry name" value="PREPILIN LEADER PEPTIDASE_N-METHYLTRANSFERASE-RELATED"/>
    <property type="match status" value="1"/>
</dbReference>
<accession>A0ABX1JG93</accession>
<keyword evidence="2" id="KW-0472">Membrane</keyword>
<keyword evidence="5" id="KW-1185">Reference proteome</keyword>
<evidence type="ECO:0000259" key="3">
    <source>
        <dbReference type="Pfam" id="PF01478"/>
    </source>
</evidence>
<dbReference type="InterPro" id="IPR000045">
    <property type="entry name" value="Prepilin_IV_endopep_pep"/>
</dbReference>
<dbReference type="Proteomes" id="UP000715441">
    <property type="component" value="Unassembled WGS sequence"/>
</dbReference>
<sequence length="214" mass="22362">MTALSLAGWGLVGLVVASVLRIAVQRSSLLPAGCERLAPRGLLEVVTAVLFSALAWRIGAVPDLFAYSWLAAAGVLLAAIDWNSRTLPTKLIWPSGIILAALFGMAALLNRDAYPVLRSTAGLLALLAFYGALYFLRPGQLGGGDLRLGGMLGLALGWNGWAALLVGTLLGWLGAAITLVVLRIARRVEPTKEISLGPFLVVGALAAILIQPTT</sequence>
<keyword evidence="2" id="KW-0812">Transmembrane</keyword>
<evidence type="ECO:0000313" key="5">
    <source>
        <dbReference type="Proteomes" id="UP000715441"/>
    </source>
</evidence>
<feature type="transmembrane region" description="Helical" evidence="2">
    <location>
        <begin position="37"/>
        <end position="57"/>
    </location>
</feature>
<comment type="caution">
    <text evidence="4">The sequence shown here is derived from an EMBL/GenBank/DDBJ whole genome shotgun (WGS) entry which is preliminary data.</text>
</comment>
<feature type="transmembrane region" description="Helical" evidence="2">
    <location>
        <begin position="156"/>
        <end position="182"/>
    </location>
</feature>
<dbReference type="EMBL" id="JAAXLS010000067">
    <property type="protein sequence ID" value="NKQ58812.1"/>
    <property type="molecule type" value="Genomic_DNA"/>
</dbReference>
<feature type="domain" description="Prepilin type IV endopeptidase peptidase" evidence="3">
    <location>
        <begin position="71"/>
        <end position="169"/>
    </location>
</feature>
<gene>
    <name evidence="4" type="ORF">HFP15_38815</name>
</gene>
<name>A0ABX1JG93_9PSEU</name>
<proteinExistence type="inferred from homology"/>
<organism evidence="4 5">
    <name type="scientific">Amycolatopsis acididurans</name>
    <dbReference type="NCBI Taxonomy" id="2724524"/>
    <lineage>
        <taxon>Bacteria</taxon>
        <taxon>Bacillati</taxon>
        <taxon>Actinomycetota</taxon>
        <taxon>Actinomycetes</taxon>
        <taxon>Pseudonocardiales</taxon>
        <taxon>Pseudonocardiaceae</taxon>
        <taxon>Amycolatopsis</taxon>
    </lineage>
</organism>
<protein>
    <submittedName>
        <fullName evidence="4">Prepilin peptidase</fullName>
    </submittedName>
</protein>
<comment type="similarity">
    <text evidence="1">Belongs to the peptidase A24 family.</text>
</comment>
<evidence type="ECO:0000256" key="1">
    <source>
        <dbReference type="ARBA" id="ARBA00005801"/>
    </source>
</evidence>
<evidence type="ECO:0000313" key="4">
    <source>
        <dbReference type="EMBL" id="NKQ58812.1"/>
    </source>
</evidence>
<dbReference type="PANTHER" id="PTHR30487">
    <property type="entry name" value="TYPE 4 PREPILIN-LIKE PROTEINS LEADER PEPTIDE-PROCESSING ENZYME"/>
    <property type="match status" value="1"/>
</dbReference>
<feature type="transmembrane region" description="Helical" evidence="2">
    <location>
        <begin position="194"/>
        <end position="211"/>
    </location>
</feature>
<reference evidence="4 5" key="1">
    <citation type="submission" date="2020-04" db="EMBL/GenBank/DDBJ databases">
        <title>Novel species.</title>
        <authorList>
            <person name="Teo W.F.A."/>
            <person name="Lipun K."/>
            <person name="Srisuk N."/>
            <person name="Duangmal K."/>
        </authorList>
    </citation>
    <scope>NUCLEOTIDE SEQUENCE [LARGE SCALE GENOMIC DNA]</scope>
    <source>
        <strain evidence="4 5">K13G38</strain>
    </source>
</reference>
<evidence type="ECO:0000256" key="2">
    <source>
        <dbReference type="SAM" id="Phobius"/>
    </source>
</evidence>
<dbReference type="InterPro" id="IPR050882">
    <property type="entry name" value="Prepilin_peptidase/N-MTase"/>
</dbReference>
<keyword evidence="2" id="KW-1133">Transmembrane helix</keyword>
<dbReference type="RefSeq" id="WP_168522995.1">
    <property type="nucleotide sequence ID" value="NZ_JAAXLS010000067.1"/>
</dbReference>
<feature type="transmembrane region" description="Helical" evidence="2">
    <location>
        <begin position="92"/>
        <end position="109"/>
    </location>
</feature>
<dbReference type="Pfam" id="PF01478">
    <property type="entry name" value="Peptidase_A24"/>
    <property type="match status" value="1"/>
</dbReference>
<dbReference type="Gene3D" id="1.20.120.1220">
    <property type="match status" value="1"/>
</dbReference>
<feature type="transmembrane region" description="Helical" evidence="2">
    <location>
        <begin position="116"/>
        <end position="136"/>
    </location>
</feature>